<proteinExistence type="predicted"/>
<comment type="caution">
    <text evidence="1">The sequence shown here is derived from an EMBL/GenBank/DDBJ whole genome shotgun (WGS) entry which is preliminary data.</text>
</comment>
<dbReference type="EMBL" id="QRAS01000002">
    <property type="protein sequence ID" value="RDL06591.1"/>
    <property type="molecule type" value="Genomic_DNA"/>
</dbReference>
<protein>
    <submittedName>
        <fullName evidence="1">Undecaprenyl-diphosphatase</fullName>
    </submittedName>
</protein>
<evidence type="ECO:0000313" key="2">
    <source>
        <dbReference type="Proteomes" id="UP000254912"/>
    </source>
</evidence>
<organism evidence="1 2">
    <name type="scientific">Weissella soli</name>
    <dbReference type="NCBI Taxonomy" id="155866"/>
    <lineage>
        <taxon>Bacteria</taxon>
        <taxon>Bacillati</taxon>
        <taxon>Bacillota</taxon>
        <taxon>Bacilli</taxon>
        <taxon>Lactobacillales</taxon>
        <taxon>Lactobacillaceae</taxon>
        <taxon>Weissella</taxon>
    </lineage>
</organism>
<dbReference type="RefSeq" id="WP_181777840.1">
    <property type="nucleotide sequence ID" value="NZ_BJYO01000003.1"/>
</dbReference>
<sequence length="223" mass="25594">MRKPMRTFDYFQLGLALFGLTIFLCLMLGVLYDLPYLHWIDQLGLHQIREPLTAERSWFFRNVTRAGNTRWTAVVMAATIAVSLIVKKYDIAVFMFVNVAIFALGGMVVLKHTFNRPRPDILHLVSASGTSFPSGHALNSILLYGSLIVLTHYYVHNIYLRYAFTTLLATLIIAIPMSRVYLGVHYLSDVLAGMSLGTFFLIMSKEFIFKYRTREFFENEENT</sequence>
<accession>A0A288Q5T5</accession>
<dbReference type="SUPFAM" id="SSF48317">
    <property type="entry name" value="Acid phosphatase/Vanadium-dependent haloperoxidase"/>
    <property type="match status" value="1"/>
</dbReference>
<name>A0A288Q5T5_9LACO</name>
<dbReference type="Proteomes" id="UP000254912">
    <property type="component" value="Unassembled WGS sequence"/>
</dbReference>
<dbReference type="SMART" id="SM00014">
    <property type="entry name" value="acidPPc"/>
    <property type="match status" value="1"/>
</dbReference>
<dbReference type="Gene3D" id="1.20.144.10">
    <property type="entry name" value="Phosphatidic acid phosphatase type 2/haloperoxidase"/>
    <property type="match status" value="2"/>
</dbReference>
<dbReference type="GeneID" id="94545295"/>
<keyword evidence="2" id="KW-1185">Reference proteome</keyword>
<dbReference type="InterPro" id="IPR036938">
    <property type="entry name" value="PAP2/HPO_sf"/>
</dbReference>
<dbReference type="CDD" id="cd03392">
    <property type="entry name" value="PAP2_like_2"/>
    <property type="match status" value="1"/>
</dbReference>
<gene>
    <name evidence="1" type="ORF">DFP99_0970</name>
</gene>
<dbReference type="AlphaFoldDB" id="A0A288Q5T5"/>
<dbReference type="PANTHER" id="PTHR14969:SF13">
    <property type="entry name" value="AT30094P"/>
    <property type="match status" value="1"/>
</dbReference>
<dbReference type="InterPro" id="IPR000326">
    <property type="entry name" value="PAP2/HPO"/>
</dbReference>
<dbReference type="KEGG" id="wso:WSWS_00082"/>
<reference evidence="1 2" key="1">
    <citation type="submission" date="2018-07" db="EMBL/GenBank/DDBJ databases">
        <title>Genomic Encyclopedia of Type Strains, Phase III (KMG-III): the genomes of soil and plant-associated and newly described type strains.</title>
        <authorList>
            <person name="Whitman W."/>
        </authorList>
    </citation>
    <scope>NUCLEOTIDE SEQUENCE [LARGE SCALE GENOMIC DNA]</scope>
    <source>
        <strain evidence="1 2">CECT 7031</strain>
    </source>
</reference>
<evidence type="ECO:0000313" key="1">
    <source>
        <dbReference type="EMBL" id="RDL06591.1"/>
    </source>
</evidence>
<dbReference type="PANTHER" id="PTHR14969">
    <property type="entry name" value="SPHINGOSINE-1-PHOSPHATE PHOSPHOHYDROLASE"/>
    <property type="match status" value="1"/>
</dbReference>
<dbReference type="Pfam" id="PF01569">
    <property type="entry name" value="PAP2"/>
    <property type="match status" value="1"/>
</dbReference>